<feature type="domain" description="Transcription elongation factor GreA/GreB C-terminal" evidence="1">
    <location>
        <begin position="52"/>
        <end position="128"/>
    </location>
</feature>
<keyword evidence="3" id="KW-0418">Kinase</keyword>
<dbReference type="Gene3D" id="1.10.286.20">
    <property type="match status" value="1"/>
</dbReference>
<protein>
    <submittedName>
        <fullName evidence="3">Nucleoside diphosphate kinase regulator</fullName>
    </submittedName>
</protein>
<evidence type="ECO:0000259" key="1">
    <source>
        <dbReference type="Pfam" id="PF01272"/>
    </source>
</evidence>
<accession>A0ABT0A345</accession>
<proteinExistence type="predicted"/>
<gene>
    <name evidence="3" type="primary">rnk</name>
    <name evidence="3" type="ORF">MQC88_05440</name>
</gene>
<dbReference type="Proteomes" id="UP001165423">
    <property type="component" value="Unassembled WGS sequence"/>
</dbReference>
<sequence length="138" mass="15248">MSTDPSPPLLVSRLDCERIEALLEQPGNAGAGLDRLRDELARAELREPRDMPRDVITMNSTARFREDASGSEREITLVYPRDVDGSSDRVSILAPVGSALLGLRVGQGIEWPVPGGRTIRLQVLEVRYQPEAAGEYHR</sequence>
<dbReference type="NCBIfam" id="NF004396">
    <property type="entry name" value="PRK05753.1"/>
    <property type="match status" value="1"/>
</dbReference>
<dbReference type="InterPro" id="IPR023459">
    <property type="entry name" value="Tscrpt_elong_fac_GreA/B_fam"/>
</dbReference>
<evidence type="ECO:0000313" key="3">
    <source>
        <dbReference type="EMBL" id="MCJ0825403.1"/>
    </source>
</evidence>
<dbReference type="Gene3D" id="3.10.50.30">
    <property type="entry name" value="Transcription elongation factor, GreA/GreB, C-terminal domain"/>
    <property type="match status" value="1"/>
</dbReference>
<dbReference type="PANTHER" id="PTHR30437">
    <property type="entry name" value="TRANSCRIPTION ELONGATION FACTOR GREA"/>
    <property type="match status" value="1"/>
</dbReference>
<dbReference type="SUPFAM" id="SSF54534">
    <property type="entry name" value="FKBP-like"/>
    <property type="match status" value="1"/>
</dbReference>
<dbReference type="EMBL" id="JALGCL010000001">
    <property type="protein sequence ID" value="MCJ0825403.1"/>
    <property type="molecule type" value="Genomic_DNA"/>
</dbReference>
<keyword evidence="4" id="KW-1185">Reference proteome</keyword>
<evidence type="ECO:0000313" key="4">
    <source>
        <dbReference type="Proteomes" id="UP001165423"/>
    </source>
</evidence>
<dbReference type="Pfam" id="PF01272">
    <property type="entry name" value="GreA_GreB"/>
    <property type="match status" value="1"/>
</dbReference>
<name>A0ABT0A345_9GAMM</name>
<dbReference type="InterPro" id="IPR001437">
    <property type="entry name" value="Tscrpt_elong_fac_GreA/B_C"/>
</dbReference>
<reference evidence="3 4" key="1">
    <citation type="submission" date="2022-03" db="EMBL/GenBank/DDBJ databases">
        <title>Luteimonas soily sp. nov., a novel bacterium isolated from the soil.</title>
        <authorList>
            <person name="Zhang X."/>
        </authorList>
    </citation>
    <scope>NUCLEOTIDE SEQUENCE [LARGE SCALE GENOMIC DNA]</scope>
    <source>
        <strain evidence="3 4">50</strain>
    </source>
</reference>
<dbReference type="Pfam" id="PF14760">
    <property type="entry name" value="Rnk_N"/>
    <property type="match status" value="1"/>
</dbReference>
<dbReference type="InterPro" id="IPR036953">
    <property type="entry name" value="GreA/GreB_C_sf"/>
</dbReference>
<dbReference type="InterPro" id="IPR029462">
    <property type="entry name" value="Rnk_N"/>
</dbReference>
<organism evidence="3 4">
    <name type="scientific">Cognatiluteimonas sedimenti</name>
    <dbReference type="NCBI Taxonomy" id="2927791"/>
    <lineage>
        <taxon>Bacteria</taxon>
        <taxon>Pseudomonadati</taxon>
        <taxon>Pseudomonadota</taxon>
        <taxon>Gammaproteobacteria</taxon>
        <taxon>Lysobacterales</taxon>
        <taxon>Lysobacteraceae</taxon>
        <taxon>Cognatiluteimonas</taxon>
    </lineage>
</organism>
<dbReference type="PANTHER" id="PTHR30437:SF5">
    <property type="entry name" value="REGULATOR OF NUCLEOSIDE DIPHOSPHATE KINASE"/>
    <property type="match status" value="1"/>
</dbReference>
<dbReference type="GO" id="GO:0016301">
    <property type="term" value="F:kinase activity"/>
    <property type="evidence" value="ECO:0007669"/>
    <property type="project" value="UniProtKB-KW"/>
</dbReference>
<dbReference type="RefSeq" id="WP_243319731.1">
    <property type="nucleotide sequence ID" value="NZ_JALGCL010000001.1"/>
</dbReference>
<comment type="caution">
    <text evidence="3">The sequence shown here is derived from an EMBL/GenBank/DDBJ whole genome shotgun (WGS) entry which is preliminary data.</text>
</comment>
<feature type="domain" description="Regulator of nucleoside diphosphate kinase N-terminal" evidence="2">
    <location>
        <begin position="7"/>
        <end position="44"/>
    </location>
</feature>
<evidence type="ECO:0000259" key="2">
    <source>
        <dbReference type="Pfam" id="PF14760"/>
    </source>
</evidence>
<keyword evidence="3" id="KW-0808">Transferase</keyword>